<dbReference type="InterPro" id="IPR018389">
    <property type="entry name" value="DctP_fam"/>
</dbReference>
<accession>A0A3N1MD85</accession>
<feature type="chain" id="PRO_5018045913" evidence="2">
    <location>
        <begin position="25"/>
        <end position="325"/>
    </location>
</feature>
<name>A0A3N1MD85_9PROT</name>
<evidence type="ECO:0000256" key="2">
    <source>
        <dbReference type="SAM" id="SignalP"/>
    </source>
</evidence>
<dbReference type="PANTHER" id="PTHR33376">
    <property type="match status" value="1"/>
</dbReference>
<organism evidence="3 4">
    <name type="scientific">Stella humosa</name>
    <dbReference type="NCBI Taxonomy" id="94"/>
    <lineage>
        <taxon>Bacteria</taxon>
        <taxon>Pseudomonadati</taxon>
        <taxon>Pseudomonadota</taxon>
        <taxon>Alphaproteobacteria</taxon>
        <taxon>Rhodospirillales</taxon>
        <taxon>Stellaceae</taxon>
        <taxon>Stella</taxon>
    </lineage>
</organism>
<dbReference type="EMBL" id="RJKX01000011">
    <property type="protein sequence ID" value="ROQ01249.1"/>
    <property type="molecule type" value="Genomic_DNA"/>
</dbReference>
<dbReference type="Pfam" id="PF03480">
    <property type="entry name" value="DctP"/>
    <property type="match status" value="1"/>
</dbReference>
<reference evidence="3 4" key="1">
    <citation type="submission" date="2018-11" db="EMBL/GenBank/DDBJ databases">
        <title>Genomic Encyclopedia of Type Strains, Phase IV (KMG-IV): sequencing the most valuable type-strain genomes for metagenomic binning, comparative biology and taxonomic classification.</title>
        <authorList>
            <person name="Goeker M."/>
        </authorList>
    </citation>
    <scope>NUCLEOTIDE SEQUENCE [LARGE SCALE GENOMIC DNA]</scope>
    <source>
        <strain evidence="3 4">DSM 5900</strain>
    </source>
</reference>
<dbReference type="NCBIfam" id="NF037995">
    <property type="entry name" value="TRAP_S1"/>
    <property type="match status" value="1"/>
</dbReference>
<dbReference type="AlphaFoldDB" id="A0A3N1MD85"/>
<sequence>MKISRYLGLAALAGVLSTAAGVQAQTAIKVGYPLPLASHYGAGATAFAEDLARTTGGRYKVEQFPASALGGEREMIESVQLGTLDLVITSSGPVGNFVPEVAITDIPFLFRDTAHARAVLDGPIGEELLTKFPPKGLIALAWGEQGFRHLTNGKRPVSSPDDMKGLKLRTMENQVHMLAFRTLGANPTPMAWPEVVQGLQQGTIDGQENPISVIVSAKMAEVQKHLTLTRHVFSPALMIFSKQRYDTFNDADKAAFKSAGKAAAVAMRKFVDDVETKGVETLKSQGMQVVSAVDTAKFQTVLTPAYAEYAKKFGQDKIDRIRNFK</sequence>
<proteinExistence type="predicted"/>
<dbReference type="InterPro" id="IPR004682">
    <property type="entry name" value="TRAP_DctP"/>
</dbReference>
<comment type="caution">
    <text evidence="3">The sequence shown here is derived from an EMBL/GenBank/DDBJ whole genome shotgun (WGS) entry which is preliminary data.</text>
</comment>
<dbReference type="GO" id="GO:0055085">
    <property type="term" value="P:transmembrane transport"/>
    <property type="evidence" value="ECO:0007669"/>
    <property type="project" value="InterPro"/>
</dbReference>
<keyword evidence="3" id="KW-0675">Receptor</keyword>
<dbReference type="GO" id="GO:0030288">
    <property type="term" value="C:outer membrane-bounded periplasmic space"/>
    <property type="evidence" value="ECO:0007669"/>
    <property type="project" value="InterPro"/>
</dbReference>
<dbReference type="InterPro" id="IPR038404">
    <property type="entry name" value="TRAP_DctP_sf"/>
</dbReference>
<feature type="signal peptide" evidence="2">
    <location>
        <begin position="1"/>
        <end position="24"/>
    </location>
</feature>
<dbReference type="RefSeq" id="WP_245978148.1">
    <property type="nucleotide sequence ID" value="NZ_AP019700.1"/>
</dbReference>
<evidence type="ECO:0000313" key="4">
    <source>
        <dbReference type="Proteomes" id="UP000278222"/>
    </source>
</evidence>
<dbReference type="CDD" id="cd13675">
    <property type="entry name" value="PBP2_TRAP_SBP_like_5"/>
    <property type="match status" value="1"/>
</dbReference>
<dbReference type="Proteomes" id="UP000278222">
    <property type="component" value="Unassembled WGS sequence"/>
</dbReference>
<keyword evidence="1 2" id="KW-0732">Signal</keyword>
<dbReference type="NCBIfam" id="TIGR00787">
    <property type="entry name" value="dctP"/>
    <property type="match status" value="1"/>
</dbReference>
<dbReference type="PANTHER" id="PTHR33376:SF2">
    <property type="entry name" value="DICARBOXYLATE-BINDING PERIPLASMIC PROTEIN"/>
    <property type="match status" value="1"/>
</dbReference>
<gene>
    <name evidence="3" type="ORF">EDC65_0427</name>
</gene>
<evidence type="ECO:0000313" key="3">
    <source>
        <dbReference type="EMBL" id="ROQ01249.1"/>
    </source>
</evidence>
<protein>
    <submittedName>
        <fullName evidence="3">Tripartite ATP-independent transporter DctP family solute receptor</fullName>
    </submittedName>
</protein>
<keyword evidence="4" id="KW-1185">Reference proteome</keyword>
<dbReference type="Gene3D" id="3.40.190.170">
    <property type="entry name" value="Bacterial extracellular solute-binding protein, family 7"/>
    <property type="match status" value="1"/>
</dbReference>
<evidence type="ECO:0000256" key="1">
    <source>
        <dbReference type="ARBA" id="ARBA00022729"/>
    </source>
</evidence>
<dbReference type="PIRSF" id="PIRSF006470">
    <property type="entry name" value="DctB"/>
    <property type="match status" value="1"/>
</dbReference>
<dbReference type="GO" id="GO:0030246">
    <property type="term" value="F:carbohydrate binding"/>
    <property type="evidence" value="ECO:0007669"/>
    <property type="project" value="TreeGrafter"/>
</dbReference>